<keyword evidence="1" id="KW-0812">Transmembrane</keyword>
<keyword evidence="1" id="KW-1133">Transmembrane helix</keyword>
<keyword evidence="1" id="KW-0472">Membrane</keyword>
<comment type="caution">
    <text evidence="2">The sequence shown here is derived from an EMBL/GenBank/DDBJ whole genome shotgun (WGS) entry which is preliminary data.</text>
</comment>
<dbReference type="Proteomes" id="UP001225498">
    <property type="component" value="Unassembled WGS sequence"/>
</dbReference>
<name>A0AAI9FZR5_STEMA</name>
<dbReference type="RefSeq" id="WP_099491353.1">
    <property type="nucleotide sequence ID" value="NZ_JAOCKA010000029.1"/>
</dbReference>
<accession>A0AAI9FZR5</accession>
<dbReference type="AlphaFoldDB" id="A0AAI9FZR5"/>
<dbReference type="EMBL" id="ABLTIR010000010">
    <property type="protein sequence ID" value="EKZ1925810.1"/>
    <property type="molecule type" value="Genomic_DNA"/>
</dbReference>
<organism evidence="2 3">
    <name type="scientific">Stenotrophomonas maltophilia</name>
    <name type="common">Pseudomonas maltophilia</name>
    <name type="synonym">Xanthomonas maltophilia</name>
    <dbReference type="NCBI Taxonomy" id="40324"/>
    <lineage>
        <taxon>Bacteria</taxon>
        <taxon>Pseudomonadati</taxon>
        <taxon>Pseudomonadota</taxon>
        <taxon>Gammaproteobacteria</taxon>
        <taxon>Lysobacterales</taxon>
        <taxon>Lysobacteraceae</taxon>
        <taxon>Stenotrophomonas</taxon>
        <taxon>Stenotrophomonas maltophilia group</taxon>
    </lineage>
</organism>
<sequence length="167" mass="18795">MIETVLGMTDLQIKLFTALGQILVAAAVGMVALRQWRTAQQQAETARNKLRLDLFEKRVETFDRIRRLLEINFPGVPNEEVSRELWDLAGPSGKIRWLFGPHVQQRFNDVVLQKLHAADKASIAAMSATNLEELKQLNSVRDQAKEELSIALLAVSEIFADSLTLLD</sequence>
<evidence type="ECO:0000256" key="1">
    <source>
        <dbReference type="SAM" id="Phobius"/>
    </source>
</evidence>
<reference evidence="2" key="1">
    <citation type="submission" date="2023-08" db="EMBL/GenBank/DDBJ databases">
        <authorList>
            <consortium name="Clinical and Environmental Microbiology Branch: Whole genome sequencing antimicrobial resistance pathogens in the healthcare setting"/>
        </authorList>
    </citation>
    <scope>NUCLEOTIDE SEQUENCE</scope>
    <source>
        <strain evidence="2">2023CJ-00293</strain>
    </source>
</reference>
<protein>
    <submittedName>
        <fullName evidence="2">Uncharacterized protein</fullName>
    </submittedName>
</protein>
<evidence type="ECO:0000313" key="3">
    <source>
        <dbReference type="Proteomes" id="UP001225498"/>
    </source>
</evidence>
<feature type="transmembrane region" description="Helical" evidence="1">
    <location>
        <begin position="15"/>
        <end position="33"/>
    </location>
</feature>
<proteinExistence type="predicted"/>
<evidence type="ECO:0000313" key="2">
    <source>
        <dbReference type="EMBL" id="EKZ1925810.1"/>
    </source>
</evidence>
<gene>
    <name evidence="2" type="ORF">REH87_000786</name>
</gene>